<feature type="compositionally biased region" description="Low complexity" evidence="3">
    <location>
        <begin position="74"/>
        <end position="86"/>
    </location>
</feature>
<feature type="signal peptide" evidence="4">
    <location>
        <begin position="1"/>
        <end position="26"/>
    </location>
</feature>
<dbReference type="AlphaFoldDB" id="A0A7H0H311"/>
<keyword evidence="1" id="KW-0479">Metal-binding</keyword>
<organism evidence="6 7">
    <name type="scientific">Tessaracoccus defluvii</name>
    <dbReference type="NCBI Taxonomy" id="1285901"/>
    <lineage>
        <taxon>Bacteria</taxon>
        <taxon>Bacillati</taxon>
        <taxon>Actinomycetota</taxon>
        <taxon>Actinomycetes</taxon>
        <taxon>Propionibacteriales</taxon>
        <taxon>Propionibacteriaceae</taxon>
        <taxon>Tessaracoccus</taxon>
    </lineage>
</organism>
<dbReference type="PANTHER" id="PTHR10587">
    <property type="entry name" value="GLYCOSYL TRANSFERASE-RELATED"/>
    <property type="match status" value="1"/>
</dbReference>
<dbReference type="KEGG" id="tdf:H9L22_11615"/>
<protein>
    <submittedName>
        <fullName evidence="6">Polysaccharide deacetylase family protein</fullName>
    </submittedName>
</protein>
<dbReference type="PROSITE" id="PS51257">
    <property type="entry name" value="PROKAR_LIPOPROTEIN"/>
    <property type="match status" value="1"/>
</dbReference>
<keyword evidence="2" id="KW-0378">Hydrolase</keyword>
<sequence length="329" mass="34619">MHTGLRFRGAVAALAATALLGGCAPAGLDPQVTAHPEIPTSATPTPQGPGSLSPMPTDTPSPSPPPHVSPSPSPSGSTPAPDPGGSETPPDGQGLVPGSNHIASAAGYVHPAATVQGWLKGESLPTEKVVFLTFDDGPNPVTTPIILAALRDADVHATFFVLGNQLAQAPDVLLRTLEEGNSINLHSWSHDYGYLYPKRHANADRIEDEYLRTVAEVRRIVGDDFDTQGWRYPGGHMSWKSLGDADARLAAHGVSWIDWNADTRDSAPKASRPTTVDQIVANATEPIRQGMRVAVVLGHDTREKKLTADSVSSIIAAYKAAGYTFGVIS</sequence>
<evidence type="ECO:0000313" key="6">
    <source>
        <dbReference type="EMBL" id="QNP54927.1"/>
    </source>
</evidence>
<dbReference type="GO" id="GO:0005975">
    <property type="term" value="P:carbohydrate metabolic process"/>
    <property type="evidence" value="ECO:0007669"/>
    <property type="project" value="InterPro"/>
</dbReference>
<evidence type="ECO:0000259" key="5">
    <source>
        <dbReference type="PROSITE" id="PS51677"/>
    </source>
</evidence>
<dbReference type="GO" id="GO:0046872">
    <property type="term" value="F:metal ion binding"/>
    <property type="evidence" value="ECO:0007669"/>
    <property type="project" value="UniProtKB-KW"/>
</dbReference>
<feature type="region of interest" description="Disordered" evidence="3">
    <location>
        <begin position="31"/>
        <end position="101"/>
    </location>
</feature>
<proteinExistence type="predicted"/>
<evidence type="ECO:0000313" key="7">
    <source>
        <dbReference type="Proteomes" id="UP000516117"/>
    </source>
</evidence>
<dbReference type="InterPro" id="IPR050248">
    <property type="entry name" value="Polysacc_deacetylase_ArnD"/>
</dbReference>
<keyword evidence="7" id="KW-1185">Reference proteome</keyword>
<dbReference type="PROSITE" id="PS51677">
    <property type="entry name" value="NODB"/>
    <property type="match status" value="1"/>
</dbReference>
<feature type="compositionally biased region" description="Pro residues" evidence="3">
    <location>
        <begin position="57"/>
        <end position="73"/>
    </location>
</feature>
<dbReference type="SUPFAM" id="SSF88713">
    <property type="entry name" value="Glycoside hydrolase/deacetylase"/>
    <property type="match status" value="1"/>
</dbReference>
<evidence type="ECO:0000256" key="2">
    <source>
        <dbReference type="ARBA" id="ARBA00022801"/>
    </source>
</evidence>
<dbReference type="InterPro" id="IPR011330">
    <property type="entry name" value="Glyco_hydro/deAcase_b/a-brl"/>
</dbReference>
<gene>
    <name evidence="6" type="ORF">H9L22_11615</name>
</gene>
<dbReference type="Gene3D" id="3.20.20.370">
    <property type="entry name" value="Glycoside hydrolase/deacetylase"/>
    <property type="match status" value="1"/>
</dbReference>
<name>A0A7H0H311_9ACTN</name>
<feature type="chain" id="PRO_5038910104" evidence="4">
    <location>
        <begin position="27"/>
        <end position="329"/>
    </location>
</feature>
<evidence type="ECO:0000256" key="1">
    <source>
        <dbReference type="ARBA" id="ARBA00022723"/>
    </source>
</evidence>
<dbReference type="InterPro" id="IPR002509">
    <property type="entry name" value="NODB_dom"/>
</dbReference>
<evidence type="ECO:0000256" key="4">
    <source>
        <dbReference type="SAM" id="SignalP"/>
    </source>
</evidence>
<dbReference type="RefSeq" id="WP_187720063.1">
    <property type="nucleotide sequence ID" value="NZ_BAABBL010000004.1"/>
</dbReference>
<dbReference type="Pfam" id="PF01522">
    <property type="entry name" value="Polysacc_deac_1"/>
    <property type="match status" value="1"/>
</dbReference>
<dbReference type="PANTHER" id="PTHR10587:SF133">
    <property type="entry name" value="CHITIN DEACETYLASE 1-RELATED"/>
    <property type="match status" value="1"/>
</dbReference>
<keyword evidence="4" id="KW-0732">Signal</keyword>
<dbReference type="Proteomes" id="UP000516117">
    <property type="component" value="Chromosome"/>
</dbReference>
<dbReference type="GO" id="GO:0016020">
    <property type="term" value="C:membrane"/>
    <property type="evidence" value="ECO:0007669"/>
    <property type="project" value="TreeGrafter"/>
</dbReference>
<reference evidence="6 7" key="1">
    <citation type="submission" date="2020-08" db="EMBL/GenBank/DDBJ databases">
        <title>Genome sequence of Tessaracoccus defluvii JCM 17540T.</title>
        <authorList>
            <person name="Hyun D.-W."/>
            <person name="Bae J.-W."/>
        </authorList>
    </citation>
    <scope>NUCLEOTIDE SEQUENCE [LARGE SCALE GENOMIC DNA]</scope>
    <source>
        <strain evidence="6 7">JCM 17540</strain>
    </source>
</reference>
<evidence type="ECO:0000256" key="3">
    <source>
        <dbReference type="SAM" id="MobiDB-lite"/>
    </source>
</evidence>
<dbReference type="EMBL" id="CP060789">
    <property type="protein sequence ID" value="QNP54927.1"/>
    <property type="molecule type" value="Genomic_DNA"/>
</dbReference>
<feature type="domain" description="NodB homology" evidence="5">
    <location>
        <begin position="128"/>
        <end position="326"/>
    </location>
</feature>
<feature type="compositionally biased region" description="Polar residues" evidence="3">
    <location>
        <begin position="40"/>
        <end position="50"/>
    </location>
</feature>
<accession>A0A7H0H311</accession>
<dbReference type="GO" id="GO:0016810">
    <property type="term" value="F:hydrolase activity, acting on carbon-nitrogen (but not peptide) bonds"/>
    <property type="evidence" value="ECO:0007669"/>
    <property type="project" value="InterPro"/>
</dbReference>